<dbReference type="NCBIfam" id="NF033527">
    <property type="entry name" value="transpos_Tn3"/>
    <property type="match status" value="1"/>
</dbReference>
<dbReference type="GO" id="GO:0006313">
    <property type="term" value="P:DNA transposition"/>
    <property type="evidence" value="ECO:0007669"/>
    <property type="project" value="InterPro"/>
</dbReference>
<dbReference type="GO" id="GO:0003677">
    <property type="term" value="F:DNA binding"/>
    <property type="evidence" value="ECO:0007669"/>
    <property type="project" value="UniProtKB-KW"/>
</dbReference>
<feature type="domain" description="Tn3 transposase DDE" evidence="6">
    <location>
        <begin position="578"/>
        <end position="965"/>
    </location>
</feature>
<protein>
    <submittedName>
        <fullName evidence="8">Tn3 family transposase</fullName>
    </submittedName>
</protein>
<dbReference type="InterPro" id="IPR025296">
    <property type="entry name" value="DUF4158"/>
</dbReference>
<reference evidence="9" key="1">
    <citation type="journal article" date="2021" name="Science">
        <title>Hunting the eagle killer: A cyanobacterial neurotoxin causes vacuolar myelinopathy.</title>
        <authorList>
            <person name="Breinlinger S."/>
            <person name="Phillips T.J."/>
            <person name="Haram B.N."/>
            <person name="Mares J."/>
            <person name="Martinez Yerena J.A."/>
            <person name="Hrouzek P."/>
            <person name="Sobotka R."/>
            <person name="Henderson W.M."/>
            <person name="Schmieder P."/>
            <person name="Williams S.M."/>
            <person name="Lauderdale J.D."/>
            <person name="Wilde H.D."/>
            <person name="Gerrin W."/>
            <person name="Kust A."/>
            <person name="Washington J.W."/>
            <person name="Wagner C."/>
            <person name="Geier B."/>
            <person name="Liebeke M."/>
            <person name="Enke H."/>
            <person name="Niedermeyer T.H.J."/>
            <person name="Wilde S.B."/>
        </authorList>
    </citation>
    <scope>NUCLEOTIDE SEQUENCE [LARGE SCALE GENOMIC DNA]</scope>
    <source>
        <strain evidence="9">Thurmond2011</strain>
    </source>
</reference>
<evidence type="ECO:0000256" key="2">
    <source>
        <dbReference type="ARBA" id="ARBA00022578"/>
    </source>
</evidence>
<dbReference type="GO" id="GO:0004803">
    <property type="term" value="F:transposase activity"/>
    <property type="evidence" value="ECO:0007669"/>
    <property type="project" value="InterPro"/>
</dbReference>
<feature type="domain" description="DUF4158" evidence="7">
    <location>
        <begin position="2"/>
        <end position="162"/>
    </location>
</feature>
<evidence type="ECO:0000259" key="7">
    <source>
        <dbReference type="Pfam" id="PF13700"/>
    </source>
</evidence>
<dbReference type="InterPro" id="IPR047653">
    <property type="entry name" value="Tn3-like_transpos"/>
</dbReference>
<evidence type="ECO:0000256" key="4">
    <source>
        <dbReference type="ARBA" id="ARBA00023172"/>
    </source>
</evidence>
<dbReference type="InterPro" id="IPR002513">
    <property type="entry name" value="Tn3_Tnp_DDE_dom"/>
</dbReference>
<evidence type="ECO:0000259" key="6">
    <source>
        <dbReference type="Pfam" id="PF01526"/>
    </source>
</evidence>
<keyword evidence="2" id="KW-0815">Transposition</keyword>
<dbReference type="Proteomes" id="UP000667802">
    <property type="component" value="Unassembled WGS sequence"/>
</dbReference>
<dbReference type="RefSeq" id="WP_208345093.1">
    <property type="nucleotide sequence ID" value="NZ_CAWQFN010000586.1"/>
</dbReference>
<dbReference type="Pfam" id="PF13700">
    <property type="entry name" value="DUF4158"/>
    <property type="match status" value="1"/>
</dbReference>
<sequence>MTLIDRTAYPKFKQFPDAKELAELYTPTPEEIEFAKSKTKSHEGFLSLIVMLKSFQRLGYFPHPELVPIAVIRHIRSCLKLQSWVKAIPSERQCYTYQNAIRLYLGVKQYDKSAQKIIAILVAQQAEVKDHPADLINVAIEELVKQRYELPAFSTLDRLIGHIRTMVNNRLFIRVSSSFTVAEISYLDQLLIGDTESESATLNLIKSPPKSAKLNQMKELLAKYDSLMTFGNAKRLLATISSTKVRHFASLARSLDISEFKDINLPKRRTLLLCLLYEAQVKTRDYLVDMFLKRILKIHNNAKQRLQELREKHLKETEELLNTLKEVLKASKEAPDNAVLGDKVQYILDEHGGTDLLLEKFEEIAAYNTNNHLPLVWRFYSGHRKILFDLVRSLEIFSTSAEESVINAVKFLLDNEHKRGQHLPAEIDLSFVGKHWQALIITSVKGKKVLKRQQLEICIFSYLAEDFRTGDACVVGSLSYADFRDQLLSEAECKPLLEEYCNLLGYPNNPEDFVEYLRQELTRVSLKVDKICAGDKQVTINSKGEPSLKRLKTPPQPTEVEELEAKIRELMPERSILDILSNVEHWLNWTRHFGPLSGSEPKLKEPAERYIFTTFAYGCNLGPNQMARHSRAAVTSHMISYTNRRHITASILEAAIRDIINAFNRFSLPNCWGTGKKAAADGSKFEIYENNLHSEYHIRYGGYGSIAYHLVSDKYIALFTHFITCGVWEAVYILDGLLKNLSDIQPDILHADTQGQSGPVFALSYLLGIKLMPRIRNWSDYTFVRPSTDITYSYIEPLFKDVVNWNLIKTHWYDMMRVVLSIKAGKVMPSTLLRKLNSYSKKNRLYQAFLELGKAVRTMFLLEYISDIRMRQEINAITNIVEVYHSFLDWVFFGKLGTITENDPIEQEKRLKYLDLVAGAIILHNTVDMSLAIQTLMSRGEVISMRHLAALSPYLTRHIKRYGDYVVNLQNIPQPLEAAINLPPEIFET</sequence>
<dbReference type="AlphaFoldDB" id="A0AAP5I3W0"/>
<organism evidence="8 9">
    <name type="scientific">Aetokthonos hydrillicola Thurmond2011</name>
    <dbReference type="NCBI Taxonomy" id="2712845"/>
    <lineage>
        <taxon>Bacteria</taxon>
        <taxon>Bacillati</taxon>
        <taxon>Cyanobacteriota</taxon>
        <taxon>Cyanophyceae</taxon>
        <taxon>Nostocales</taxon>
        <taxon>Hapalosiphonaceae</taxon>
        <taxon>Aetokthonos</taxon>
    </lineage>
</organism>
<proteinExistence type="inferred from homology"/>
<keyword evidence="9" id="KW-1185">Reference proteome</keyword>
<comment type="caution">
    <text evidence="8">The sequence shown here is derived from an EMBL/GenBank/DDBJ whole genome shotgun (WGS) entry which is preliminary data.</text>
</comment>
<evidence type="ECO:0000256" key="5">
    <source>
        <dbReference type="SAM" id="Coils"/>
    </source>
</evidence>
<keyword evidence="3" id="KW-0238">DNA-binding</keyword>
<keyword evidence="5" id="KW-0175">Coiled coil</keyword>
<dbReference type="Pfam" id="PF01526">
    <property type="entry name" value="DDE_Tnp_Tn3"/>
    <property type="match status" value="1"/>
</dbReference>
<feature type="coiled-coil region" evidence="5">
    <location>
        <begin position="292"/>
        <end position="334"/>
    </location>
</feature>
<keyword evidence="4" id="KW-0233">DNA recombination</keyword>
<name>A0AAP5I3W0_9CYAN</name>
<gene>
    <name evidence="8" type="ORF">G7B40_008400</name>
</gene>
<evidence type="ECO:0000256" key="1">
    <source>
        <dbReference type="ARBA" id="ARBA00009402"/>
    </source>
</evidence>
<evidence type="ECO:0000313" key="9">
    <source>
        <dbReference type="Proteomes" id="UP000667802"/>
    </source>
</evidence>
<accession>A0AAP5I3W0</accession>
<comment type="similarity">
    <text evidence="1">Belongs to the transposase 7 family.</text>
</comment>
<evidence type="ECO:0000256" key="3">
    <source>
        <dbReference type="ARBA" id="ARBA00023125"/>
    </source>
</evidence>
<dbReference type="EMBL" id="JAALHA020000003">
    <property type="protein sequence ID" value="MDR9894593.1"/>
    <property type="molecule type" value="Genomic_DNA"/>
</dbReference>
<evidence type="ECO:0000313" key="8">
    <source>
        <dbReference type="EMBL" id="MDR9894593.1"/>
    </source>
</evidence>